<accession>A0A0X8X104</accession>
<dbReference type="Gene3D" id="3.20.20.80">
    <property type="entry name" value="Glycosidases"/>
    <property type="match status" value="1"/>
</dbReference>
<dbReference type="RefSeq" id="WP_096351524.1">
    <property type="nucleotide sequence ID" value="NZ_AP017313.1"/>
</dbReference>
<dbReference type="FunFam" id="3.20.20.80:FF:000064">
    <property type="entry name" value="Oligo-1,6-glucosidase"/>
    <property type="match status" value="2"/>
</dbReference>
<evidence type="ECO:0000256" key="2">
    <source>
        <dbReference type="ARBA" id="ARBA00022801"/>
    </source>
</evidence>
<evidence type="ECO:0000313" key="4">
    <source>
        <dbReference type="EMBL" id="BAU53819.1"/>
    </source>
</evidence>
<dbReference type="Gene3D" id="2.60.40.1180">
    <property type="entry name" value="Golgi alpha-mannosidase II"/>
    <property type="match status" value="1"/>
</dbReference>
<proteinExistence type="inferred from homology"/>
<dbReference type="SUPFAM" id="SSF51445">
    <property type="entry name" value="(Trans)glycosidases"/>
    <property type="match status" value="1"/>
</dbReference>
<dbReference type="PANTHER" id="PTHR10357:SF184">
    <property type="entry name" value="OLIGO-1,6-GLUCOSIDASE 1"/>
    <property type="match status" value="1"/>
</dbReference>
<dbReference type="EC" id="3.2.1.10" evidence="4"/>
<dbReference type="InterPro" id="IPR013780">
    <property type="entry name" value="Glyco_hydro_b"/>
</dbReference>
<dbReference type="CDD" id="cd11333">
    <property type="entry name" value="AmyAc_SI_OligoGlu_DGase"/>
    <property type="match status" value="1"/>
</dbReference>
<dbReference type="InterPro" id="IPR045857">
    <property type="entry name" value="O16G_dom_2"/>
</dbReference>
<dbReference type="GO" id="GO:0004556">
    <property type="term" value="F:alpha-amylase activity"/>
    <property type="evidence" value="ECO:0007669"/>
    <property type="project" value="TreeGrafter"/>
</dbReference>
<dbReference type="EMBL" id="AP017313">
    <property type="protein sequence ID" value="BAU53819.1"/>
    <property type="molecule type" value="Genomic_DNA"/>
</dbReference>
<comment type="similarity">
    <text evidence="1">Belongs to the glycosyl hydrolase 13 family.</text>
</comment>
<dbReference type="OrthoDB" id="9806009at2"/>
<evidence type="ECO:0000313" key="5">
    <source>
        <dbReference type="Proteomes" id="UP000218263"/>
    </source>
</evidence>
<dbReference type="Pfam" id="PF00128">
    <property type="entry name" value="Alpha-amylase"/>
    <property type="match status" value="1"/>
</dbReference>
<keyword evidence="2 4" id="KW-0378">Hydrolase</keyword>
<dbReference type="Pfam" id="PF16657">
    <property type="entry name" value="Malt_amylase_C"/>
    <property type="match status" value="1"/>
</dbReference>
<dbReference type="GO" id="GO:0009313">
    <property type="term" value="P:oligosaccharide catabolic process"/>
    <property type="evidence" value="ECO:0007669"/>
    <property type="project" value="TreeGrafter"/>
</dbReference>
<dbReference type="SMART" id="SM00642">
    <property type="entry name" value="Aamy"/>
    <property type="match status" value="1"/>
</dbReference>
<reference evidence="4 5" key="1">
    <citation type="submission" date="2015-12" db="EMBL/GenBank/DDBJ databases">
        <title>Genome sequence of Mucilaginibacter gotjawali.</title>
        <authorList>
            <person name="Lee J.S."/>
            <person name="Lee K.C."/>
            <person name="Kim K.K."/>
            <person name="Lee B.W."/>
        </authorList>
    </citation>
    <scope>NUCLEOTIDE SEQUENCE [LARGE SCALE GENOMIC DNA]</scope>
    <source>
        <strain evidence="4 5">SA3-7</strain>
    </source>
</reference>
<dbReference type="SUPFAM" id="SSF51011">
    <property type="entry name" value="Glycosyl hydrolase domain"/>
    <property type="match status" value="1"/>
</dbReference>
<gene>
    <name evidence="4" type="primary">malL</name>
    <name evidence="4" type="ORF">MgSA37_01990</name>
</gene>
<dbReference type="FunFam" id="2.60.40.1180:FF:000007">
    <property type="entry name" value="Sucrose isomerase"/>
    <property type="match status" value="1"/>
</dbReference>
<dbReference type="InterPro" id="IPR032091">
    <property type="entry name" value="Malt_amylase-like_C"/>
</dbReference>
<organism evidence="4 5">
    <name type="scientific">Mucilaginibacter gotjawali</name>
    <dbReference type="NCBI Taxonomy" id="1550579"/>
    <lineage>
        <taxon>Bacteria</taxon>
        <taxon>Pseudomonadati</taxon>
        <taxon>Bacteroidota</taxon>
        <taxon>Sphingobacteriia</taxon>
        <taxon>Sphingobacteriales</taxon>
        <taxon>Sphingobacteriaceae</taxon>
        <taxon>Mucilaginibacter</taxon>
    </lineage>
</organism>
<sequence>MRTLFIAFFAITLLNCPQKNYAQESTDKKWWKEAVVYQIYPRSFKDANGDGVGDLQGIISKLDYIKSLGVNVIWLNPIYSSPNDDNGYDVSDYRNIMKEFGTMDDFNALLKGMHQRGIKLVMDLVVNHSSDEHEWFKQSRSSRTSPYRDYYHWWNADKGKPNPRYSLFDVNHDAWRYDSLTNAYYLHYFSRKQPDLNWENPKLRSEIYDMMKYWCEKGIDGFRLDAFQFAAKDTTFPKFPDGYEKNFSLYYAVGPHLHDYLQEMNKEVLSKYDVMSVAEGAGNSYKDAHDMVDADRNELNMAYAFEGVDIPSNPKGYSVIHFKEVFSRWDSVFATKGWLSIFLANHDQARMVSRFGNDSPQFRELSSKMLTTFIMTMRGTPYYYNGDELGMTNIRFDKIEDYRDMSTLNEYKHQQNIGGDMQKFMDGIKYACRDNGRTPLQWDATKNAGFTSGTPWIKVNPNYKTINVAAEEKDQNSCLNYFRKVVALRNQHKVLVYGKYTLLDKKNPNVYAYTREGEGKKMLIVLNFTANTAQTDIGIAIKNSKLLAANYADGAASVNNSSNIVLRPYEALIYELND</sequence>
<dbReference type="InterPro" id="IPR006047">
    <property type="entry name" value="GH13_cat_dom"/>
</dbReference>
<evidence type="ECO:0000256" key="3">
    <source>
        <dbReference type="ARBA" id="ARBA00023295"/>
    </source>
</evidence>
<dbReference type="Gene3D" id="3.90.400.10">
    <property type="entry name" value="Oligo-1,6-glucosidase, Domain 2"/>
    <property type="match status" value="1"/>
</dbReference>
<dbReference type="PANTHER" id="PTHR10357">
    <property type="entry name" value="ALPHA-AMYLASE FAMILY MEMBER"/>
    <property type="match status" value="1"/>
</dbReference>
<evidence type="ECO:0000256" key="1">
    <source>
        <dbReference type="ARBA" id="ARBA00008061"/>
    </source>
</evidence>
<name>A0A0X8X104_9SPHI</name>
<dbReference type="AlphaFoldDB" id="A0A0X8X104"/>
<dbReference type="Proteomes" id="UP000218263">
    <property type="component" value="Chromosome"/>
</dbReference>
<keyword evidence="3 4" id="KW-0326">Glycosidase</keyword>
<dbReference type="GO" id="GO:0004574">
    <property type="term" value="F:oligo-1,6-glucosidase activity"/>
    <property type="evidence" value="ECO:0007669"/>
    <property type="project" value="UniProtKB-EC"/>
</dbReference>
<protein>
    <submittedName>
        <fullName evidence="4">Oligo-1,6-glucosidase</fullName>
        <ecNumber evidence="4">3.2.1.10</ecNumber>
    </submittedName>
</protein>
<dbReference type="NCBIfam" id="NF008183">
    <property type="entry name" value="PRK10933.1"/>
    <property type="match status" value="1"/>
</dbReference>
<dbReference type="KEGG" id="mgot:MgSA37_01990"/>
<dbReference type="InterPro" id="IPR017853">
    <property type="entry name" value="GH"/>
</dbReference>
<keyword evidence="5" id="KW-1185">Reference proteome</keyword>